<evidence type="ECO:0000313" key="3">
    <source>
        <dbReference type="EMBL" id="MBB5771703.1"/>
    </source>
</evidence>
<reference evidence="3 4" key="1">
    <citation type="submission" date="2020-08" db="EMBL/GenBank/DDBJ databases">
        <title>Functional genomics of gut bacteria from endangered species of beetles.</title>
        <authorList>
            <person name="Carlos-Shanley C."/>
        </authorList>
    </citation>
    <scope>NUCLEOTIDE SEQUENCE [LARGE SCALE GENOMIC DNA]</scope>
    <source>
        <strain evidence="3 4">S00192</strain>
    </source>
</reference>
<evidence type="ECO:0000256" key="1">
    <source>
        <dbReference type="SAM" id="MobiDB-lite"/>
    </source>
</evidence>
<comment type="caution">
    <text evidence="3">The sequence shown here is derived from an EMBL/GenBank/DDBJ whole genome shotgun (WGS) entry which is preliminary data.</text>
</comment>
<feature type="compositionally biased region" description="Basic residues" evidence="1">
    <location>
        <begin position="10"/>
        <end position="32"/>
    </location>
</feature>
<dbReference type="RefSeq" id="WP_184279198.1">
    <property type="nucleotide sequence ID" value="NZ_JACHLJ010000002.1"/>
</dbReference>
<dbReference type="InterPro" id="IPR043736">
    <property type="entry name" value="DUF5681"/>
</dbReference>
<protein>
    <recommendedName>
        <fullName evidence="2">DUF5681 domain-containing protein</fullName>
    </recommendedName>
</protein>
<sequence length="138" mass="15732">MSHYEVGKGRPPKHAQFKKGRSGNPRGRPRRLPRAEIESQIGKDMREIMRTTRTVGGKTVTMQQALLMVAVNQALQGKVGHMKQVIELLRFSYRDNQARKPNLELLDGLNVDMVMRDPKLRELWTSILANLAKLSKTD</sequence>
<accession>A0A7W9L5T5</accession>
<proteinExistence type="predicted"/>
<dbReference type="Proteomes" id="UP000556201">
    <property type="component" value="Unassembled WGS sequence"/>
</dbReference>
<dbReference type="EMBL" id="JACHLJ010000002">
    <property type="protein sequence ID" value="MBB5771703.1"/>
    <property type="molecule type" value="Genomic_DNA"/>
</dbReference>
<feature type="region of interest" description="Disordered" evidence="1">
    <location>
        <begin position="1"/>
        <end position="36"/>
    </location>
</feature>
<gene>
    <name evidence="3" type="ORF">HNP47_001707</name>
</gene>
<name>A0A7W9L5T5_BREVE</name>
<evidence type="ECO:0000259" key="2">
    <source>
        <dbReference type="Pfam" id="PF18932"/>
    </source>
</evidence>
<dbReference type="Pfam" id="PF18932">
    <property type="entry name" value="DUF5681"/>
    <property type="match status" value="1"/>
</dbReference>
<dbReference type="AlphaFoldDB" id="A0A7W9L5T5"/>
<evidence type="ECO:0000313" key="4">
    <source>
        <dbReference type="Proteomes" id="UP000556201"/>
    </source>
</evidence>
<feature type="domain" description="DUF5681" evidence="2">
    <location>
        <begin position="13"/>
        <end position="90"/>
    </location>
</feature>
<organism evidence="3 4">
    <name type="scientific">Brevundimonas vesicularis</name>
    <name type="common">Pseudomonas vesicularis</name>
    <dbReference type="NCBI Taxonomy" id="41276"/>
    <lineage>
        <taxon>Bacteria</taxon>
        <taxon>Pseudomonadati</taxon>
        <taxon>Pseudomonadota</taxon>
        <taxon>Alphaproteobacteria</taxon>
        <taxon>Caulobacterales</taxon>
        <taxon>Caulobacteraceae</taxon>
        <taxon>Brevundimonas</taxon>
    </lineage>
</organism>